<dbReference type="InterPro" id="IPR036291">
    <property type="entry name" value="NAD(P)-bd_dom_sf"/>
</dbReference>
<dbReference type="CDD" id="cd05228">
    <property type="entry name" value="AR_FR_like_1_SDR_e"/>
    <property type="match status" value="1"/>
</dbReference>
<dbReference type="Pfam" id="PF01370">
    <property type="entry name" value="Epimerase"/>
    <property type="match status" value="1"/>
</dbReference>
<reference evidence="2 3" key="1">
    <citation type="journal article" date="2019" name="Genome Biol. Evol.">
        <title>Day and night: Metabolic profiles and evolutionary relationships of six axenic non-marine cyanobacteria.</title>
        <authorList>
            <person name="Will S.E."/>
            <person name="Henke P."/>
            <person name="Boedeker C."/>
            <person name="Huang S."/>
            <person name="Brinkmann H."/>
            <person name="Rohde M."/>
            <person name="Jarek M."/>
            <person name="Friedl T."/>
            <person name="Seufert S."/>
            <person name="Schumacher M."/>
            <person name="Overmann J."/>
            <person name="Neumann-Schaal M."/>
            <person name="Petersen J."/>
        </authorList>
    </citation>
    <scope>NUCLEOTIDE SEQUENCE [LARGE SCALE GENOMIC DNA]</scope>
    <source>
        <strain evidence="2 3">SAG 1403-4b</strain>
    </source>
</reference>
<sequence>MKAFVTGSTGLLGNNLVRLLVEQGYAVKALVRSPEKAAKLFHGLDIELIRGDMLDVDSFASKLAGCDILFHTAAYFREYYQPGNHWQILKDINVKGTIKLLKAAENHGIKKVIYVSSSGPLGMKSSGVPGDETTPNNSLAMTNLYFKSKVLAEEEIYKFLQQHSLPVVLILPGWMFAPRDTAPTNSGQLVQDYMKQKIPGIIDGGACIVDARDVAQAMINAVEKGKSGERYIVAGKYSTLENIFYNLARISGVPAPKLQLPYQLTVILAWFSDNYAKFTGTKSVIPLEGIKIMHDKIELSSTKAIKELGVNFRPFQETLHDVVDWYRQYGIKN</sequence>
<evidence type="ECO:0000313" key="2">
    <source>
        <dbReference type="EMBL" id="RUS98855.1"/>
    </source>
</evidence>
<evidence type="ECO:0000313" key="3">
    <source>
        <dbReference type="Proteomes" id="UP000276103"/>
    </source>
</evidence>
<dbReference type="Gene3D" id="3.40.50.720">
    <property type="entry name" value="NAD(P)-binding Rossmann-like Domain"/>
    <property type="match status" value="1"/>
</dbReference>
<dbReference type="RefSeq" id="WP_127052445.1">
    <property type="nucleotide sequence ID" value="NZ_RSCM01000002.1"/>
</dbReference>
<name>A0A433UYC2_ANAVA</name>
<evidence type="ECO:0000259" key="1">
    <source>
        <dbReference type="Pfam" id="PF01370"/>
    </source>
</evidence>
<protein>
    <submittedName>
        <fullName evidence="2">Dihydroflavonol-4-reductase</fullName>
    </submittedName>
</protein>
<dbReference type="InterPro" id="IPR001509">
    <property type="entry name" value="Epimerase_deHydtase"/>
</dbReference>
<dbReference type="AlphaFoldDB" id="A0A433UYC2"/>
<dbReference type="Proteomes" id="UP000276103">
    <property type="component" value="Unassembled WGS sequence"/>
</dbReference>
<dbReference type="PANTHER" id="PTHR48079">
    <property type="entry name" value="PROTEIN YEEZ"/>
    <property type="match status" value="1"/>
</dbReference>
<proteinExistence type="predicted"/>
<keyword evidence="3" id="KW-1185">Reference proteome</keyword>
<dbReference type="PANTHER" id="PTHR48079:SF6">
    <property type="entry name" value="NAD(P)-BINDING DOMAIN-CONTAINING PROTEIN-RELATED"/>
    <property type="match status" value="1"/>
</dbReference>
<feature type="domain" description="NAD-dependent epimerase/dehydratase" evidence="1">
    <location>
        <begin position="4"/>
        <end position="233"/>
    </location>
</feature>
<dbReference type="GO" id="GO:0005737">
    <property type="term" value="C:cytoplasm"/>
    <property type="evidence" value="ECO:0007669"/>
    <property type="project" value="TreeGrafter"/>
</dbReference>
<dbReference type="EMBL" id="RSCM01000002">
    <property type="protein sequence ID" value="RUS98855.1"/>
    <property type="molecule type" value="Genomic_DNA"/>
</dbReference>
<dbReference type="InterPro" id="IPR051783">
    <property type="entry name" value="NAD(P)-dependent_oxidoreduct"/>
</dbReference>
<dbReference type="GO" id="GO:0004029">
    <property type="term" value="F:aldehyde dehydrogenase (NAD+) activity"/>
    <property type="evidence" value="ECO:0007669"/>
    <property type="project" value="TreeGrafter"/>
</dbReference>
<accession>A0A433UYC2</accession>
<comment type="caution">
    <text evidence="2">The sequence shown here is derived from an EMBL/GenBank/DDBJ whole genome shotgun (WGS) entry which is preliminary data.</text>
</comment>
<dbReference type="SUPFAM" id="SSF51735">
    <property type="entry name" value="NAD(P)-binding Rossmann-fold domains"/>
    <property type="match status" value="1"/>
</dbReference>
<dbReference type="OrthoDB" id="9807212at2"/>
<organism evidence="2 3">
    <name type="scientific">Trichormus variabilis SAG 1403-4b</name>
    <dbReference type="NCBI Taxonomy" id="447716"/>
    <lineage>
        <taxon>Bacteria</taxon>
        <taxon>Bacillati</taxon>
        <taxon>Cyanobacteriota</taxon>
        <taxon>Cyanophyceae</taxon>
        <taxon>Nostocales</taxon>
        <taxon>Nostocaceae</taxon>
        <taxon>Trichormus</taxon>
    </lineage>
</organism>
<gene>
    <name evidence="2" type="ORF">DSM107003_08740</name>
</gene>